<keyword evidence="6" id="KW-0833">Ubl conjugation pathway</keyword>
<dbReference type="Pfam" id="PF12030">
    <property type="entry name" value="DUF3517"/>
    <property type="match status" value="1"/>
</dbReference>
<reference evidence="11" key="1">
    <citation type="journal article" date="2014" name="Genome Biol.">
        <title>Genome analysis of a major urban malaria vector mosquito, Anopheles stephensi.</title>
        <authorList>
            <person name="Jiang X."/>
            <person name="Peery A."/>
            <person name="Hall A.B."/>
            <person name="Sharma A."/>
            <person name="Chen X.G."/>
            <person name="Waterhouse R.M."/>
            <person name="Komissarov A."/>
            <person name="Riehle M.M."/>
            <person name="Shouche Y."/>
            <person name="Sharakhova M.V."/>
            <person name="Lawson D."/>
            <person name="Pakpour N."/>
            <person name="Arensburger P."/>
            <person name="Davidson V.L."/>
            <person name="Eiglmeier K."/>
            <person name="Emrich S."/>
            <person name="George P."/>
            <person name="Kennedy R.C."/>
            <person name="Mane S.P."/>
            <person name="Maslen G."/>
            <person name="Oringanje C."/>
            <person name="Qi Y."/>
            <person name="Settlage R."/>
            <person name="Tojo M."/>
            <person name="Tubio J.M."/>
            <person name="Unger M.F."/>
            <person name="Wang B."/>
            <person name="Vernick K.D."/>
            <person name="Ribeiro J.M."/>
            <person name="James A.A."/>
            <person name="Michel K."/>
            <person name="Riehle M.A."/>
            <person name="Luckhart S."/>
            <person name="Sharakhov I.V."/>
            <person name="Tu Z."/>
        </authorList>
    </citation>
    <scope>NUCLEOTIDE SEQUENCE [LARGE SCALE GENOMIC DNA]</scope>
    <source>
        <strain evidence="11">Indian</strain>
    </source>
</reference>
<dbReference type="InterPro" id="IPR018200">
    <property type="entry name" value="USP_CS"/>
</dbReference>
<keyword evidence="5" id="KW-0645">Protease</keyword>
<keyword evidence="7" id="KW-0378">Hydrolase</keyword>
<dbReference type="InterPro" id="IPR055176">
    <property type="entry name" value="UBP24/USP9X/USP9Y_UBL"/>
</dbReference>
<dbReference type="GO" id="GO:0016477">
    <property type="term" value="P:cell migration"/>
    <property type="evidence" value="ECO:0007669"/>
    <property type="project" value="TreeGrafter"/>
</dbReference>
<feature type="compositionally biased region" description="Pro residues" evidence="9">
    <location>
        <begin position="183"/>
        <end position="194"/>
    </location>
</feature>
<evidence type="ECO:0000256" key="7">
    <source>
        <dbReference type="ARBA" id="ARBA00022801"/>
    </source>
</evidence>
<feature type="compositionally biased region" description="Low complexity" evidence="9">
    <location>
        <begin position="195"/>
        <end position="239"/>
    </location>
</feature>
<dbReference type="Pfam" id="PF25010">
    <property type="entry name" value="ARM_UBP24_USP9X-Y"/>
    <property type="match status" value="1"/>
</dbReference>
<dbReference type="InterPro" id="IPR001394">
    <property type="entry name" value="Peptidase_C19_UCH"/>
</dbReference>
<dbReference type="OMA" id="YDYEREC"/>
<dbReference type="FunFam" id="3.90.70.10:FF:000007">
    <property type="entry name" value="Probable ubiquitin carboxyl-terminal hydrolase FAF-X"/>
    <property type="match status" value="1"/>
</dbReference>
<feature type="compositionally biased region" description="Low complexity" evidence="9">
    <location>
        <begin position="2985"/>
        <end position="3014"/>
    </location>
</feature>
<dbReference type="EC" id="3.4.19.12" evidence="3"/>
<keyword evidence="4" id="KW-0597">Phosphoprotein</keyword>
<feature type="compositionally biased region" description="Low complexity" evidence="9">
    <location>
        <begin position="1107"/>
        <end position="1120"/>
    </location>
</feature>
<feature type="region of interest" description="Disordered" evidence="9">
    <location>
        <begin position="1102"/>
        <end position="1125"/>
    </location>
</feature>
<dbReference type="EnsemblMetazoa" id="ASTEI10762-RA">
    <property type="protein sequence ID" value="ASTEI10762-PA"/>
    <property type="gene ID" value="ASTEI10762"/>
</dbReference>
<dbReference type="GO" id="GO:0006508">
    <property type="term" value="P:proteolysis"/>
    <property type="evidence" value="ECO:0007669"/>
    <property type="project" value="UniProtKB-KW"/>
</dbReference>
<dbReference type="VEuPathDB" id="VectorBase:ASTEI20_034644"/>
<dbReference type="InterPro" id="IPR028889">
    <property type="entry name" value="USP"/>
</dbReference>
<feature type="region of interest" description="Disordered" evidence="9">
    <location>
        <begin position="2896"/>
        <end position="2941"/>
    </location>
</feature>
<dbReference type="Pfam" id="PF22900">
    <property type="entry name" value="UCH_UBL1"/>
    <property type="match status" value="1"/>
</dbReference>
<dbReference type="VEuPathDB" id="VectorBase:ASTE008392"/>
<protein>
    <recommendedName>
        <fullName evidence="3">ubiquitinyl hydrolase 1</fullName>
        <ecNumber evidence="3">3.4.19.12</ecNumber>
    </recommendedName>
</protein>
<feature type="compositionally biased region" description="Gly residues" evidence="9">
    <location>
        <begin position="1550"/>
        <end position="1562"/>
    </location>
</feature>
<evidence type="ECO:0000313" key="11">
    <source>
        <dbReference type="Proteomes" id="UP000076408"/>
    </source>
</evidence>
<dbReference type="Pfam" id="PF00443">
    <property type="entry name" value="UCH"/>
    <property type="match status" value="1"/>
</dbReference>
<organism evidence="10 11">
    <name type="scientific">Anopheles stephensi</name>
    <name type="common">Indo-Pakistan malaria mosquito</name>
    <dbReference type="NCBI Taxonomy" id="30069"/>
    <lineage>
        <taxon>Eukaryota</taxon>
        <taxon>Metazoa</taxon>
        <taxon>Ecdysozoa</taxon>
        <taxon>Arthropoda</taxon>
        <taxon>Hexapoda</taxon>
        <taxon>Insecta</taxon>
        <taxon>Pterygota</taxon>
        <taxon>Neoptera</taxon>
        <taxon>Endopterygota</taxon>
        <taxon>Diptera</taxon>
        <taxon>Nematocera</taxon>
        <taxon>Culicoidea</taxon>
        <taxon>Culicidae</taxon>
        <taxon>Anophelinae</taxon>
        <taxon>Anopheles</taxon>
    </lineage>
</organism>
<evidence type="ECO:0000256" key="1">
    <source>
        <dbReference type="ARBA" id="ARBA00000707"/>
    </source>
</evidence>
<comment type="catalytic activity">
    <reaction evidence="1">
        <text>Thiol-dependent hydrolysis of ester, thioester, amide, peptide and isopeptide bonds formed by the C-terminal Gly of ubiquitin (a 76-residue protein attached to proteins as an intracellular targeting signal).</text>
        <dbReference type="EC" id="3.4.19.12"/>
    </reaction>
</comment>
<dbReference type="PROSITE" id="PS00972">
    <property type="entry name" value="USP_1"/>
    <property type="match status" value="1"/>
</dbReference>
<dbReference type="GO" id="GO:0005829">
    <property type="term" value="C:cytosol"/>
    <property type="evidence" value="ECO:0007669"/>
    <property type="project" value="TreeGrafter"/>
</dbReference>
<comment type="similarity">
    <text evidence="2">Belongs to the peptidase C19 family.</text>
</comment>
<name>A0A182YQM6_ANOST</name>
<dbReference type="InterPro" id="IPR056850">
    <property type="entry name" value="ARM_UBP34_24_USP9X_Y"/>
</dbReference>
<feature type="region of interest" description="Disordered" evidence="9">
    <location>
        <begin position="923"/>
        <end position="960"/>
    </location>
</feature>
<evidence type="ECO:0000313" key="10">
    <source>
        <dbReference type="EnsemblMetazoa" id="ASTEI10762-PA"/>
    </source>
</evidence>
<feature type="compositionally biased region" description="Polar residues" evidence="9">
    <location>
        <begin position="9"/>
        <end position="20"/>
    </location>
</feature>
<proteinExistence type="inferred from homology"/>
<evidence type="ECO:0000256" key="2">
    <source>
        <dbReference type="ARBA" id="ARBA00009085"/>
    </source>
</evidence>
<dbReference type="InterPro" id="IPR038765">
    <property type="entry name" value="Papain-like_cys_pep_sf"/>
</dbReference>
<dbReference type="GO" id="GO:0004843">
    <property type="term" value="F:cysteine-type deubiquitinase activity"/>
    <property type="evidence" value="ECO:0007669"/>
    <property type="project" value="UniProtKB-EC"/>
</dbReference>
<evidence type="ECO:0000256" key="9">
    <source>
        <dbReference type="SAM" id="MobiDB-lite"/>
    </source>
</evidence>
<dbReference type="InterPro" id="IPR016024">
    <property type="entry name" value="ARM-type_fold"/>
</dbReference>
<dbReference type="Gene3D" id="3.90.70.10">
    <property type="entry name" value="Cysteine proteinases"/>
    <property type="match status" value="1"/>
</dbReference>
<dbReference type="Proteomes" id="UP000076408">
    <property type="component" value="Unassembled WGS sequence"/>
</dbReference>
<dbReference type="InterPro" id="IPR050164">
    <property type="entry name" value="Peptidase_C19"/>
</dbReference>
<evidence type="ECO:0000256" key="6">
    <source>
        <dbReference type="ARBA" id="ARBA00022786"/>
    </source>
</evidence>
<dbReference type="STRING" id="30069.A0A182YQM6"/>
<dbReference type="PROSITE" id="PS50235">
    <property type="entry name" value="USP_3"/>
    <property type="match status" value="1"/>
</dbReference>
<keyword evidence="8" id="KW-0788">Thiol protease</keyword>
<dbReference type="PANTHER" id="PTHR24006">
    <property type="entry name" value="UBIQUITIN CARBOXYL-TERMINAL HYDROLASE"/>
    <property type="match status" value="1"/>
</dbReference>
<feature type="compositionally biased region" description="Polar residues" evidence="9">
    <location>
        <begin position="2975"/>
        <end position="2984"/>
    </location>
</feature>
<feature type="region of interest" description="Disordered" evidence="9">
    <location>
        <begin position="2959"/>
        <end position="3031"/>
    </location>
</feature>
<reference evidence="10" key="2">
    <citation type="submission" date="2020-05" db="UniProtKB">
        <authorList>
            <consortium name="EnsemblMetazoa"/>
        </authorList>
    </citation>
    <scope>IDENTIFICATION</scope>
    <source>
        <strain evidence="10">Indian</strain>
    </source>
</reference>
<dbReference type="VEuPathDB" id="VectorBase:ASTEI10762"/>
<evidence type="ECO:0000256" key="3">
    <source>
        <dbReference type="ARBA" id="ARBA00012759"/>
    </source>
</evidence>
<dbReference type="CDD" id="cd02659">
    <property type="entry name" value="peptidase_C19C"/>
    <property type="match status" value="1"/>
</dbReference>
<keyword evidence="11" id="KW-1185">Reference proteome</keyword>
<dbReference type="GO" id="GO:0016579">
    <property type="term" value="P:protein deubiquitination"/>
    <property type="evidence" value="ECO:0007669"/>
    <property type="project" value="InterPro"/>
</dbReference>
<feature type="compositionally biased region" description="Low complexity" evidence="9">
    <location>
        <begin position="1596"/>
        <end position="1648"/>
    </location>
</feature>
<feature type="region of interest" description="Disordered" evidence="9">
    <location>
        <begin position="1545"/>
        <end position="1660"/>
    </location>
</feature>
<dbReference type="InterPro" id="IPR021905">
    <property type="entry name" value="DUF3517"/>
</dbReference>
<dbReference type="SUPFAM" id="SSF48371">
    <property type="entry name" value="ARM repeat"/>
    <property type="match status" value="1"/>
</dbReference>
<accession>A0A182YQM6</accession>
<feature type="region of interest" description="Disordered" evidence="9">
    <location>
        <begin position="176"/>
        <end position="241"/>
    </location>
</feature>
<feature type="region of interest" description="Disordered" evidence="9">
    <location>
        <begin position="1"/>
        <end position="20"/>
    </location>
</feature>
<sequence>MEQRDNNGIAATTVNEHQIGHNTVENAHNSTTNTTSSVTSAGNNTSAMLSSFPVDKLASLNAKISNSRWVVPVLPSQELDCLLDAAIQLSTLGIDGDCEPCVRFYQNELAISFINILTDEAVMSWKNNIHVCIFKSCCKFLLLASLHMERDNQALLELLAIVFDPENKFHMHNIARQPENMNTPPPPPPPPPAPATSLTNPVTSSTSSSSSSSSSSSLPDSSESSTTTSSTNVPTSVSTKQAAAQQDEVAIVSYAKPPVETKNPRGWLFNFINQFGVYNGFENFLKRMTVAIEQHQRVSVSDEKMDSGRDTGTGGGGEKCKGKISLQLLHALLRPFGLCAEYLTVDTIERYLLPGCRFVLTVLESLSDAELKREVVFEGKNDFITGIVKFARALLTRVPGQESLLNELEMARLKIILRVLQISSFNGKMNALNEINRVLSYVSIYPHRGLIAEEEGDFLSANRMAMWIRSNRVLAIVLRDSLHQSQYVEKLEKILRFLIKEKALTFDDLDAVWNAQEGKHEAIAKNVHDLLAKLAWDFSADQLDYLFRCFQTSMQKSASRKQRERLLELNRRLAEDDKNGMMAQKVLNMFWNLAHSSDTPLEVLEQALQSHVKILDYSCSQERDAQKGIWLVKCVEELKGRDEWVLPALRLIRDICSLYDTTPNHTPRIQHTMNRQKIIDQLQNDHKLVILVTNSLTCYMNRVRALVAADPTLKPAKLRLDNRYPHPQQIQERLDFLKFLLKDGHLWLCADQAKQIWNSLAVNAAFDSDREECFRWFSKLMGENPDLDPGINRDFFENNLLKLDPILLTENGIRCFERFFRAVNTKEERIISAKHHHHRSAYVLYNNGEDLIGKDYLWRVITAGQETIANRAISILNEMMTVGPRQLADVKAYHEAFIEECCEKLRAMFQSMEMLLREFPSPKPVHKKGHEKEGAIGVAPSSTGTGEQSTDRFGEDDDSAGINGDVERKKLLLVDQMCRMIRTLQEYIRECDRKFPGDRFALPLCHAVRGRHVELIVKFQTPGRQLDDIEMMSHSNETMHSFKRNLLRRIKVLKANEIRVDLYDNGTNELVMVPDEQQTLAFYGIRDKMSFIAKLTPVSSGLMAAGSPDSSSESSSGSPPRNYVDPIKQTYHQQQHGHHFAHQQQASLMPQQHPNYLLQGQHQNVVSAQAYQQQHHARHFLQSGSETEDTLPGVVISQKPQYTNFFLQVYQLANTLEHDRLRDGVRSLLHLLPLDRLTVGNLFEVFNTSQGAIEDVRKAAMDAYMMTAAGSEGDLDRAGPAKENEAEIKAVMDAAELESLETFRSLFLTPPPVQILYNLEVLEAMLLPASVNPLPAPIHQMNAATATANANSNVKDFGGMGAADVTVGDNATALGSVLEFQYAWFSCGAADFIVGLLSEENFLATADRHTKRASYRCIMRLVKFYFLAVGYLVPPPTLYDQMRQYDQFQTQLRRYTPLHNMLRGGLRCENTLNGFAKRLASYVLQLDLRPGMVDSQDLVSSLYRGEWTFPTVRTIKAIMEVALRVSKDWEPVSWDSLKERAFTSRFGSVESGGGGGGGGGGPDQTTANDVADGESKDASCENTAEEVSVTSKRRYSTSSIGSNCSSGSDSSSSSCCNSSSSNSAGLGVSMQQQQQHHPQHQQQQQHALHQQHHHSHHRDHDLQLVGIVDRGQDYEVLHVALEVMGLSLTLHSDAVKALNKEDGLWDSFLGSLLLLNPSAKMRTLAREQLLAMLSGEVSEELLQSIVGVLYNIWRKVNHRTETCADYLQLFAQLLQSKERNDAAATPIDVEELLQTEIKWLYWVRDNVVEHGKTLVHEEILEGHLCLTRSLVFHMKPAEKRRLNALLMDLVKEFVFNASFQYICYRHRKEIHFQLPPPVCRTPRTISSAMDLIVALSHNSVELTTTVSMMLNDMFFEDIEPVREWEYLPPDAPRALHGFCGLKNAGATCYMNSVLQQLYMVPALRNGIVRIHQAVIDHKEDFNEDPDGQSLLGIQKDDDGGKNYHIGILKYVMVIFCYLGHSALQYYVPRGLWRHFKLQGEPVNLREQQDAVEFFMSLFESIDEGLKALNCEQLMSATLGGCFSDQKICQDCPHRYSKDEPFSVLSVDIRNHSSLTDSLEQYVRGEILEGADAYHCDKCDEKVVTVKRLCVSKLPPVLAIQLKRFEYDYERVCAIKYNDYFEFPRVLDMEPYTVSGLAKLEGEVINVEPKQEEQGSTRYQLTGIVVHSGQASGGHYYSYILHKNYANGQKKWYKFDDGEVTECKMDDDEEMKTQCFGGDYMGEVYDNNLKRMQYRRQKRWWNAYMLFYTRNDVYYAKPPKNAFWWRLNSGPQSSHIRAQPKSTVESLSLAQSEHYYFNMEPNVERCIRIQNIRYLHSRMLFSTEFFTFMKKLTEFPIKPKNKKGLEDVCLLKVRLAAKFLFHTGFKTKKTIRGQVMDWYEIFRVQLEGFVFIRKWFAENVLLDSPGRLCEYLLAAPLPEIRSCFAKLIVSFCHYSAEDEPVACFEGSNLCEQVLIAVLGLLKSDVPEHGKHLPHYFSLFSMYAGLGYREECQLIKLNVPVLFMRVAMDDGTGPTIKYQYPDLSKLHHVVSHLVRSMDVSARCRSAISGTAVLPNKYINDHITRKNALIPMSEECVDYLYNRTGYIKRLLEDVHVGEEGFKLLQYCCWENPHFSGIILMELLFQCDYVYWHDMKHYTDLLLHILLIEDSWQGHRIMNALLGVGHDRDGLLEIIRRSKLNYQKRAYQCIKCMVHLFSKSPVALNKLHTDAALAKQWTLAIEWLQEELEKHRTTGNSQYNYNSWSPPAQSNDNTNGFLLEKSQSVRDILQMAFDLCPEEVRIQDAETMDHHQVVCQEGGVMRAGDDSGAGSIQGTVSEVEKNQHASPVVSAVGSATLQPHPTIPSTAAGVGSEVVPYGGEGHNGQNAEPVGDASDPGRSSMSPSVKQLAGVISSIDINYDNYSDPQTKVVKPGSAGPASASQPQQSPLTATPVSTASPSTQPASAPAATTQTTSQSTVNKKDRPGRPGDGQSCTS</sequence>
<evidence type="ECO:0000256" key="4">
    <source>
        <dbReference type="ARBA" id="ARBA00022553"/>
    </source>
</evidence>
<dbReference type="SUPFAM" id="SSF54001">
    <property type="entry name" value="Cysteine proteinases"/>
    <property type="match status" value="1"/>
</dbReference>
<dbReference type="PROSITE" id="PS00973">
    <property type="entry name" value="USP_2"/>
    <property type="match status" value="1"/>
</dbReference>
<evidence type="ECO:0000256" key="5">
    <source>
        <dbReference type="ARBA" id="ARBA00022670"/>
    </source>
</evidence>
<dbReference type="PANTHER" id="PTHR24006:SF925">
    <property type="entry name" value="UBIQUITINYL HYDROLASE 1"/>
    <property type="match status" value="1"/>
</dbReference>
<evidence type="ECO:0000256" key="8">
    <source>
        <dbReference type="ARBA" id="ARBA00022807"/>
    </source>
</evidence>
<dbReference type="GO" id="GO:0005634">
    <property type="term" value="C:nucleus"/>
    <property type="evidence" value="ECO:0007669"/>
    <property type="project" value="TreeGrafter"/>
</dbReference>